<keyword evidence="3" id="KW-1185">Reference proteome</keyword>
<evidence type="ECO:0000313" key="2">
    <source>
        <dbReference type="EMBL" id="MBP2183729.1"/>
    </source>
</evidence>
<dbReference type="InterPro" id="IPR036390">
    <property type="entry name" value="WH_DNA-bd_sf"/>
</dbReference>
<gene>
    <name evidence="2" type="ORF">JOM49_005255</name>
</gene>
<keyword evidence="2" id="KW-0238">DNA-binding</keyword>
<reference evidence="2 3" key="1">
    <citation type="submission" date="2021-03" db="EMBL/GenBank/DDBJ databases">
        <title>Sequencing the genomes of 1000 actinobacteria strains.</title>
        <authorList>
            <person name="Klenk H.-P."/>
        </authorList>
    </citation>
    <scope>NUCLEOTIDE SEQUENCE [LARGE SCALE GENOMIC DNA]</scope>
    <source>
        <strain evidence="2 3">DSM 45510</strain>
    </source>
</reference>
<proteinExistence type="predicted"/>
<dbReference type="SUPFAM" id="SSF46785">
    <property type="entry name" value="Winged helix' DNA-binding domain"/>
    <property type="match status" value="1"/>
</dbReference>
<dbReference type="InterPro" id="IPR036388">
    <property type="entry name" value="WH-like_DNA-bd_sf"/>
</dbReference>
<feature type="region of interest" description="Disordered" evidence="1">
    <location>
        <begin position="51"/>
        <end position="73"/>
    </location>
</feature>
<dbReference type="RefSeq" id="WP_209666859.1">
    <property type="nucleotide sequence ID" value="NZ_JAGGMS010000001.1"/>
</dbReference>
<accession>A0ABS4PY19</accession>
<name>A0ABS4PY19_9PSEU</name>
<sequence>MSVTLTPAGQALYDQLAPAAEAVAAALVAGVPEQQRRTVLQALHTIATTDLTPMVPGAEAPAQNTEPTCPPNS</sequence>
<dbReference type="EMBL" id="JAGGMS010000001">
    <property type="protein sequence ID" value="MBP2183729.1"/>
    <property type="molecule type" value="Genomic_DNA"/>
</dbReference>
<dbReference type="Proteomes" id="UP000741013">
    <property type="component" value="Unassembled WGS sequence"/>
</dbReference>
<evidence type="ECO:0000313" key="3">
    <source>
        <dbReference type="Proteomes" id="UP000741013"/>
    </source>
</evidence>
<protein>
    <submittedName>
        <fullName evidence="2">DNA-binding transcriptional LysR family regulator</fullName>
    </submittedName>
</protein>
<organism evidence="2 3">
    <name type="scientific">Amycolatopsis magusensis</name>
    <dbReference type="NCBI Taxonomy" id="882444"/>
    <lineage>
        <taxon>Bacteria</taxon>
        <taxon>Bacillati</taxon>
        <taxon>Actinomycetota</taxon>
        <taxon>Actinomycetes</taxon>
        <taxon>Pseudonocardiales</taxon>
        <taxon>Pseudonocardiaceae</taxon>
        <taxon>Amycolatopsis</taxon>
    </lineage>
</organism>
<evidence type="ECO:0000256" key="1">
    <source>
        <dbReference type="SAM" id="MobiDB-lite"/>
    </source>
</evidence>
<comment type="caution">
    <text evidence="2">The sequence shown here is derived from an EMBL/GenBank/DDBJ whole genome shotgun (WGS) entry which is preliminary data.</text>
</comment>
<dbReference type="Gene3D" id="1.10.10.10">
    <property type="entry name" value="Winged helix-like DNA-binding domain superfamily/Winged helix DNA-binding domain"/>
    <property type="match status" value="1"/>
</dbReference>
<dbReference type="GO" id="GO:0003677">
    <property type="term" value="F:DNA binding"/>
    <property type="evidence" value="ECO:0007669"/>
    <property type="project" value="UniProtKB-KW"/>
</dbReference>